<name>A0A328BLU9_9BACT</name>
<evidence type="ECO:0000313" key="2">
    <source>
        <dbReference type="Proteomes" id="UP000248553"/>
    </source>
</evidence>
<sequence>MILDFLGHRHRCLAHSFFVMKVSESRKLSRNPFLDGALESIRSIKRRRSIMPAENKDAILSLVDRYTGEVAGDVKFVAYTEVDPEPFVKLYYKQGFQLGDLNTSALRVLVYIMHQMKPNSDTVEFYLPDCKNHTGYKTSKPIYAGLRMLQEAGFIHRGPVPTTYFINPLVLFNGNRAAYLKKQKPAFSEQLKPIRISPSAPSLDELDRAWLDEMFG</sequence>
<dbReference type="AlphaFoldDB" id="A0A328BLU9"/>
<keyword evidence="2" id="KW-1185">Reference proteome</keyword>
<proteinExistence type="predicted"/>
<dbReference type="EMBL" id="QHKM01000002">
    <property type="protein sequence ID" value="RAK68083.1"/>
    <property type="molecule type" value="Genomic_DNA"/>
</dbReference>
<accession>A0A328BLU9</accession>
<protein>
    <submittedName>
        <fullName evidence="1">Uncharacterized protein</fullName>
    </submittedName>
</protein>
<dbReference type="Proteomes" id="UP000248553">
    <property type="component" value="Unassembled WGS sequence"/>
</dbReference>
<organism evidence="1 2">
    <name type="scientific">Hymenobacter edaphi</name>
    <dbReference type="NCBI Taxonomy" id="2211146"/>
    <lineage>
        <taxon>Bacteria</taxon>
        <taxon>Pseudomonadati</taxon>
        <taxon>Bacteroidota</taxon>
        <taxon>Cytophagia</taxon>
        <taxon>Cytophagales</taxon>
        <taxon>Hymenobacteraceae</taxon>
        <taxon>Hymenobacter</taxon>
    </lineage>
</organism>
<gene>
    <name evidence="1" type="ORF">DLM85_08570</name>
</gene>
<reference evidence="2" key="1">
    <citation type="submission" date="2018-05" db="EMBL/GenBank/DDBJ databases">
        <authorList>
            <person name="Nie L."/>
        </authorList>
    </citation>
    <scope>NUCLEOTIDE SEQUENCE [LARGE SCALE GENOMIC DNA]</scope>
    <source>
        <strain evidence="2">NL</strain>
    </source>
</reference>
<evidence type="ECO:0000313" key="1">
    <source>
        <dbReference type="EMBL" id="RAK68083.1"/>
    </source>
</evidence>
<comment type="caution">
    <text evidence="1">The sequence shown here is derived from an EMBL/GenBank/DDBJ whole genome shotgun (WGS) entry which is preliminary data.</text>
</comment>
<dbReference type="OrthoDB" id="3015044at2"/>